<keyword evidence="3" id="KW-1185">Reference proteome</keyword>
<dbReference type="SUPFAM" id="SSF48208">
    <property type="entry name" value="Six-hairpin glycosidases"/>
    <property type="match status" value="1"/>
</dbReference>
<dbReference type="Pfam" id="PF07470">
    <property type="entry name" value="Glyco_hydro_88"/>
    <property type="match status" value="1"/>
</dbReference>
<dbReference type="InterPro" id="IPR008928">
    <property type="entry name" value="6-hairpin_glycosidase_sf"/>
</dbReference>
<dbReference type="PANTHER" id="PTHR33886:SF8">
    <property type="entry name" value="UNSATURATED RHAMNOGALACTURONAN HYDROLASE (EUROFUNG)"/>
    <property type="match status" value="1"/>
</dbReference>
<dbReference type="Proteomes" id="UP000273252">
    <property type="component" value="Unassembled WGS sequence"/>
</dbReference>
<sequence>MTQDHIKQLMKRVYTWQFNNRTRFVIRSTGKKRFLRATDWERGVFWLSVADAWQATDDQEYLDGLMDWTLHTGFRAGHLPRFADDHVCMQAYIPMYPLMDSPELIEYAQKALEVMIDAPKPGREDWWWCDSLFMAPPVFAAISSVTGDSKYIDYMDTAFWDAVDNLYDAETGLYYRDQRYIPNAEQTEFREANGEKVMWSRGLGWVLGCVPRILDHMPEDYPTRHKYIEMFQALAKEVIKYQQEDGFWRVSLLDPESFPMPESSATSLFVYGLAWGLNQGLLDQETYMPVVTKAWSSLETCIHEDGMIGWVQLPAYNPRKVEFDHNIDYGAGAFLLAATQMMKL</sequence>
<name>A0A3A6R2A2_9VIBR</name>
<organism evidence="2 3">
    <name type="scientific">Vibrio sinensis</name>
    <dbReference type="NCBI Taxonomy" id="2302434"/>
    <lineage>
        <taxon>Bacteria</taxon>
        <taxon>Pseudomonadati</taxon>
        <taxon>Pseudomonadota</taxon>
        <taxon>Gammaproteobacteria</taxon>
        <taxon>Vibrionales</taxon>
        <taxon>Vibrionaceae</taxon>
        <taxon>Vibrio</taxon>
    </lineage>
</organism>
<keyword evidence="1 2" id="KW-0378">Hydrolase</keyword>
<protein>
    <submittedName>
        <fullName evidence="2">Glycoside hydrolase family 105 protein</fullName>
    </submittedName>
</protein>
<accession>A0A3A6R2A2</accession>
<dbReference type="EMBL" id="QVMU01000001">
    <property type="protein sequence ID" value="RJX75257.1"/>
    <property type="molecule type" value="Genomic_DNA"/>
</dbReference>
<proteinExistence type="predicted"/>
<dbReference type="GO" id="GO:0016787">
    <property type="term" value="F:hydrolase activity"/>
    <property type="evidence" value="ECO:0007669"/>
    <property type="project" value="UniProtKB-KW"/>
</dbReference>
<evidence type="ECO:0000313" key="2">
    <source>
        <dbReference type="EMBL" id="RJX75257.1"/>
    </source>
</evidence>
<dbReference type="RefSeq" id="WP_120029013.1">
    <property type="nucleotide sequence ID" value="NZ_QVMU01000001.1"/>
</dbReference>
<dbReference type="GO" id="GO:0005975">
    <property type="term" value="P:carbohydrate metabolic process"/>
    <property type="evidence" value="ECO:0007669"/>
    <property type="project" value="InterPro"/>
</dbReference>
<dbReference type="PANTHER" id="PTHR33886">
    <property type="entry name" value="UNSATURATED RHAMNOGALACTURONAN HYDROLASE (EUROFUNG)"/>
    <property type="match status" value="1"/>
</dbReference>
<dbReference type="AlphaFoldDB" id="A0A3A6R2A2"/>
<dbReference type="InterPro" id="IPR010905">
    <property type="entry name" value="Glyco_hydro_88"/>
</dbReference>
<dbReference type="InterPro" id="IPR052043">
    <property type="entry name" value="PolySaccharide_Degr_Enz"/>
</dbReference>
<dbReference type="Gene3D" id="1.50.10.10">
    <property type="match status" value="1"/>
</dbReference>
<dbReference type="InterPro" id="IPR012341">
    <property type="entry name" value="6hp_glycosidase-like_sf"/>
</dbReference>
<gene>
    <name evidence="2" type="ORF">DZ860_00810</name>
</gene>
<evidence type="ECO:0000313" key="3">
    <source>
        <dbReference type="Proteomes" id="UP000273252"/>
    </source>
</evidence>
<comment type="caution">
    <text evidence="2">The sequence shown here is derived from an EMBL/GenBank/DDBJ whole genome shotgun (WGS) entry which is preliminary data.</text>
</comment>
<evidence type="ECO:0000256" key="1">
    <source>
        <dbReference type="ARBA" id="ARBA00022801"/>
    </source>
</evidence>
<reference evidence="2 3" key="1">
    <citation type="submission" date="2018-08" db="EMBL/GenBank/DDBJ databases">
        <title>Vibrio isolated from the Eastern China Marginal Seas.</title>
        <authorList>
            <person name="Li Y."/>
        </authorList>
    </citation>
    <scope>NUCLEOTIDE SEQUENCE [LARGE SCALE GENOMIC DNA]</scope>
    <source>
        <strain evidence="2 3">BEI233</strain>
    </source>
</reference>
<dbReference type="OrthoDB" id="258246at2"/>